<evidence type="ECO:0000256" key="5">
    <source>
        <dbReference type="ARBA" id="ARBA00023136"/>
    </source>
</evidence>
<feature type="transmembrane region" description="Helical" evidence="6">
    <location>
        <begin position="59"/>
        <end position="78"/>
    </location>
</feature>
<dbReference type="GO" id="GO:0005886">
    <property type="term" value="C:plasma membrane"/>
    <property type="evidence" value="ECO:0007669"/>
    <property type="project" value="TreeGrafter"/>
</dbReference>
<comment type="subcellular location">
    <subcellularLocation>
        <location evidence="1">Membrane</location>
        <topology evidence="1">Multi-pass membrane protein</topology>
    </subcellularLocation>
</comment>
<feature type="transmembrane region" description="Helical" evidence="6">
    <location>
        <begin position="35"/>
        <end position="52"/>
    </location>
</feature>
<dbReference type="AlphaFoldDB" id="A0A4P9WEC2"/>
<comment type="similarity">
    <text evidence="2">Belongs to the acetate uptake transporter (AceTr) (TC 2.A.96) family.</text>
</comment>
<dbReference type="Proteomes" id="UP000269721">
    <property type="component" value="Unassembled WGS sequence"/>
</dbReference>
<gene>
    <name evidence="7" type="ORF">BDK51DRAFT_16387</name>
</gene>
<evidence type="ECO:0000313" key="7">
    <source>
        <dbReference type="EMBL" id="RKO90742.1"/>
    </source>
</evidence>
<dbReference type="InterPro" id="IPR000791">
    <property type="entry name" value="Gpr1/Fun34/SatP-like"/>
</dbReference>
<dbReference type="PANTHER" id="PTHR31123:SF1">
    <property type="entry name" value="ACCUMULATION OF DYADS PROTEIN 2-RELATED"/>
    <property type="match status" value="1"/>
</dbReference>
<organism evidence="7 8">
    <name type="scientific">Blyttiomyces helicus</name>
    <dbReference type="NCBI Taxonomy" id="388810"/>
    <lineage>
        <taxon>Eukaryota</taxon>
        <taxon>Fungi</taxon>
        <taxon>Fungi incertae sedis</taxon>
        <taxon>Chytridiomycota</taxon>
        <taxon>Chytridiomycota incertae sedis</taxon>
        <taxon>Chytridiomycetes</taxon>
        <taxon>Chytridiomycetes incertae sedis</taxon>
        <taxon>Blyttiomyces</taxon>
    </lineage>
</organism>
<dbReference type="EMBL" id="KZ995403">
    <property type="protein sequence ID" value="RKO90742.1"/>
    <property type="molecule type" value="Genomic_DNA"/>
</dbReference>
<dbReference type="GO" id="GO:0015123">
    <property type="term" value="F:acetate transmembrane transporter activity"/>
    <property type="evidence" value="ECO:0007669"/>
    <property type="project" value="TreeGrafter"/>
</dbReference>
<dbReference type="OrthoDB" id="3648309at2759"/>
<accession>A0A4P9WEC2</accession>
<dbReference type="InterPro" id="IPR051633">
    <property type="entry name" value="AceTr"/>
</dbReference>
<dbReference type="Pfam" id="PF01184">
    <property type="entry name" value="Gpr1_Fun34_YaaH"/>
    <property type="match status" value="1"/>
</dbReference>
<evidence type="ECO:0000256" key="1">
    <source>
        <dbReference type="ARBA" id="ARBA00004141"/>
    </source>
</evidence>
<name>A0A4P9WEC2_9FUNG</name>
<sequence length="115" mass="12648">MIPRLPSQLPSRNRRPGRIINAYTSTNDSSDLENGLGINLLSWGIFTFLMLISAHRSNVALVSLFASLFITLMLPVFGKFNAASTSRRPVVVLEAILFARHWWFAAEGGGGGCRI</sequence>
<evidence type="ECO:0000256" key="3">
    <source>
        <dbReference type="ARBA" id="ARBA00022692"/>
    </source>
</evidence>
<keyword evidence="4 6" id="KW-1133">Transmembrane helix</keyword>
<keyword evidence="8" id="KW-1185">Reference proteome</keyword>
<evidence type="ECO:0000256" key="6">
    <source>
        <dbReference type="SAM" id="Phobius"/>
    </source>
</evidence>
<evidence type="ECO:0000313" key="8">
    <source>
        <dbReference type="Proteomes" id="UP000269721"/>
    </source>
</evidence>
<keyword evidence="5 6" id="KW-0472">Membrane</keyword>
<keyword evidence="3 6" id="KW-0812">Transmembrane</keyword>
<evidence type="ECO:0000256" key="4">
    <source>
        <dbReference type="ARBA" id="ARBA00022989"/>
    </source>
</evidence>
<reference evidence="8" key="1">
    <citation type="journal article" date="2018" name="Nat. Microbiol.">
        <title>Leveraging single-cell genomics to expand the fungal tree of life.</title>
        <authorList>
            <person name="Ahrendt S.R."/>
            <person name="Quandt C.A."/>
            <person name="Ciobanu D."/>
            <person name="Clum A."/>
            <person name="Salamov A."/>
            <person name="Andreopoulos B."/>
            <person name="Cheng J.F."/>
            <person name="Woyke T."/>
            <person name="Pelin A."/>
            <person name="Henrissat B."/>
            <person name="Reynolds N.K."/>
            <person name="Benny G.L."/>
            <person name="Smith M.E."/>
            <person name="James T.Y."/>
            <person name="Grigoriev I.V."/>
        </authorList>
    </citation>
    <scope>NUCLEOTIDE SEQUENCE [LARGE SCALE GENOMIC DNA]</scope>
</reference>
<evidence type="ECO:0000256" key="2">
    <source>
        <dbReference type="ARBA" id="ARBA00005587"/>
    </source>
</evidence>
<proteinExistence type="inferred from homology"/>
<protein>
    <submittedName>
        <fullName evidence="7">Uncharacterized protein</fullName>
    </submittedName>
</protein>
<dbReference type="PANTHER" id="PTHR31123">
    <property type="entry name" value="ACCUMULATION OF DYADS PROTEIN 2-RELATED"/>
    <property type="match status" value="1"/>
</dbReference>